<feature type="region of interest" description="Disordered" evidence="3">
    <location>
        <begin position="465"/>
        <end position="487"/>
    </location>
</feature>
<evidence type="ECO:0000256" key="1">
    <source>
        <dbReference type="PROSITE-ProRule" id="PRU00043"/>
    </source>
</evidence>
<dbReference type="GO" id="GO:0042302">
    <property type="term" value="F:structural constituent of cuticle"/>
    <property type="evidence" value="ECO:0007669"/>
    <property type="project" value="UniProtKB-UniRule"/>
</dbReference>
<dbReference type="Pfam" id="PF00379">
    <property type="entry name" value="Chitin_bind_4"/>
    <property type="match status" value="1"/>
</dbReference>
<dbReference type="CDD" id="cd11304">
    <property type="entry name" value="Cadherin_repeat"/>
    <property type="match status" value="1"/>
</dbReference>
<name>A0AAV6TWK7_9ARAC</name>
<evidence type="ECO:0000256" key="2">
    <source>
        <dbReference type="PROSITE-ProRule" id="PRU00497"/>
    </source>
</evidence>
<evidence type="ECO:0000259" key="4">
    <source>
        <dbReference type="PROSITE" id="PS50268"/>
    </source>
</evidence>
<dbReference type="SUPFAM" id="SSF49313">
    <property type="entry name" value="Cadherin-like"/>
    <property type="match status" value="1"/>
</dbReference>
<feature type="domain" description="Cadherin" evidence="4">
    <location>
        <begin position="354"/>
        <end position="454"/>
    </location>
</feature>
<dbReference type="GO" id="GO:0005509">
    <property type="term" value="F:calcium ion binding"/>
    <property type="evidence" value="ECO:0007669"/>
    <property type="project" value="UniProtKB-UniRule"/>
</dbReference>
<dbReference type="InterPro" id="IPR002126">
    <property type="entry name" value="Cadherin-like_dom"/>
</dbReference>
<keyword evidence="1" id="KW-0106">Calcium</keyword>
<proteinExistence type="predicted"/>
<protein>
    <recommendedName>
        <fullName evidence="4">Cadherin domain-containing protein</fullName>
    </recommendedName>
</protein>
<dbReference type="Proteomes" id="UP000827092">
    <property type="component" value="Unassembled WGS sequence"/>
</dbReference>
<reference evidence="5 6" key="1">
    <citation type="journal article" date="2022" name="Nat. Ecol. Evol.">
        <title>A masculinizing supergene underlies an exaggerated male reproductive morph in a spider.</title>
        <authorList>
            <person name="Hendrickx F."/>
            <person name="De Corte Z."/>
            <person name="Sonet G."/>
            <person name="Van Belleghem S.M."/>
            <person name="Kostlbacher S."/>
            <person name="Vangestel C."/>
        </authorList>
    </citation>
    <scope>NUCLEOTIDE SEQUENCE [LARGE SCALE GENOMIC DNA]</scope>
    <source>
        <strain evidence="5">W744_W776</strain>
    </source>
</reference>
<accession>A0AAV6TWK7</accession>
<comment type="caution">
    <text evidence="5">The sequence shown here is derived from an EMBL/GenBank/DDBJ whole genome shotgun (WGS) entry which is preliminary data.</text>
</comment>
<dbReference type="GO" id="GO:0016020">
    <property type="term" value="C:membrane"/>
    <property type="evidence" value="ECO:0007669"/>
    <property type="project" value="InterPro"/>
</dbReference>
<dbReference type="InterPro" id="IPR000618">
    <property type="entry name" value="Insect_cuticle"/>
</dbReference>
<dbReference type="PROSITE" id="PS51155">
    <property type="entry name" value="CHIT_BIND_RR_2"/>
    <property type="match status" value="1"/>
</dbReference>
<keyword evidence="6" id="KW-1185">Reference proteome</keyword>
<dbReference type="Gene3D" id="2.60.40.60">
    <property type="entry name" value="Cadherins"/>
    <property type="match status" value="1"/>
</dbReference>
<evidence type="ECO:0000256" key="3">
    <source>
        <dbReference type="SAM" id="MobiDB-lite"/>
    </source>
</evidence>
<evidence type="ECO:0000313" key="5">
    <source>
        <dbReference type="EMBL" id="KAG8175993.1"/>
    </source>
</evidence>
<dbReference type="AlphaFoldDB" id="A0AAV6TWK7"/>
<dbReference type="PROSITE" id="PS50268">
    <property type="entry name" value="CADHERIN_2"/>
    <property type="match status" value="1"/>
</dbReference>
<organism evidence="5 6">
    <name type="scientific">Oedothorax gibbosus</name>
    <dbReference type="NCBI Taxonomy" id="931172"/>
    <lineage>
        <taxon>Eukaryota</taxon>
        <taxon>Metazoa</taxon>
        <taxon>Ecdysozoa</taxon>
        <taxon>Arthropoda</taxon>
        <taxon>Chelicerata</taxon>
        <taxon>Arachnida</taxon>
        <taxon>Araneae</taxon>
        <taxon>Araneomorphae</taxon>
        <taxon>Entelegynae</taxon>
        <taxon>Araneoidea</taxon>
        <taxon>Linyphiidae</taxon>
        <taxon>Erigoninae</taxon>
        <taxon>Oedothorax</taxon>
    </lineage>
</organism>
<sequence length="805" mass="89908">MDIASKDIVWNLSSVRAINKKFVIWEILNMMRILKTLMIACLLSVVLSETSEKDPYTKYKFSFDTADNGHHTRIEESDAPGHVSGMYSYIDPNRILRIFRYNSAPGVGYQVYGDEITKFGPALAPDANMDDHSSVIPSVKTAATGEDISVDANSFSMPQIEKEKNDSEVLENKEMSPNPKVIKETLVPEFTSTTMPSLQILKYNSSEEIFKNRDLNEFVTKSLPEVSENVIMPVFESVSMIEGINNDSLSLLIDSTNSSFVEPNNNYTSTDKQVVTEVPKTKNLPASTSVYVNHSRLFPSIPCYHGDCADSGVCECDLCWKGENCNEYVDNYLPEFNKEEDSAIVSDPWSPELVYTAQALDGDLGSTCPLEAMICDCAETRYSVTAGDPDRLFYVNNLTGEVYVKEASKVVSGKTYNLTITAKSARGQQSPSPNAYLLLRIVIDDLHHHLAKVLEQNALTWLGDDTWDETSPSRKKRSTDPENSNTEFNFTLVSGELETMETGGFLKYQLEILLPKTDGMDLTVEFFTKEIGNGNYTPVLALFNVEVLDKPEGVTFSKGDQPHTEMLLSDEIMTAYDRAIVTFGEVKNTNGEAVPLYMIFSVTQILNPGTVFENKYLVTAGAEYDKETYIWVGQSEVTVHNTTEEKKTKVEVEGPEEIPLDSAGVFVINAYSAVRSDNYTFEVFTPEEPDIVTVGNLGVKDFDKNFDPVPQSIYFYNTTKEGSEDDVIYTAARLNLGIMTNVGNHGDPKEEGNNIQITFAIYALNNETHLDKDIKVKTKLTIGREVVHFEDKTFKLVARKDAQQV</sequence>
<gene>
    <name evidence="5" type="ORF">JTE90_018058</name>
</gene>
<evidence type="ECO:0000313" key="6">
    <source>
        <dbReference type="Proteomes" id="UP000827092"/>
    </source>
</evidence>
<dbReference type="GO" id="GO:0007156">
    <property type="term" value="P:homophilic cell adhesion via plasma membrane adhesion molecules"/>
    <property type="evidence" value="ECO:0007669"/>
    <property type="project" value="InterPro"/>
</dbReference>
<dbReference type="EMBL" id="JAFNEN010000932">
    <property type="protein sequence ID" value="KAG8175993.1"/>
    <property type="molecule type" value="Genomic_DNA"/>
</dbReference>
<dbReference type="InterPro" id="IPR015919">
    <property type="entry name" value="Cadherin-like_sf"/>
</dbReference>
<keyword evidence="2" id="KW-0193">Cuticle</keyword>